<accession>A0ABZ2FVS4</accession>
<dbReference type="RefSeq" id="WP_307774001.1">
    <property type="nucleotide sequence ID" value="NZ_CP145723.1"/>
</dbReference>
<organism evidence="1 2">
    <name type="scientific">Pseudomonas benzopyrenica</name>
    <dbReference type="NCBI Taxonomy" id="2993566"/>
    <lineage>
        <taxon>Bacteria</taxon>
        <taxon>Pseudomonadati</taxon>
        <taxon>Pseudomonadota</taxon>
        <taxon>Gammaproteobacteria</taxon>
        <taxon>Pseudomonadales</taxon>
        <taxon>Pseudomonadaceae</taxon>
        <taxon>Pseudomonas</taxon>
    </lineage>
</organism>
<gene>
    <name evidence="1" type="ORF">V6W80_10750</name>
</gene>
<evidence type="ECO:0000313" key="2">
    <source>
        <dbReference type="Proteomes" id="UP001372714"/>
    </source>
</evidence>
<evidence type="ECO:0000313" key="1">
    <source>
        <dbReference type="EMBL" id="WWM68720.1"/>
    </source>
</evidence>
<proteinExistence type="predicted"/>
<dbReference type="Proteomes" id="UP001372714">
    <property type="component" value="Chromosome"/>
</dbReference>
<dbReference type="EMBL" id="CP145723">
    <property type="protein sequence ID" value="WWM68720.1"/>
    <property type="molecule type" value="Genomic_DNA"/>
</dbReference>
<sequence>MERWQGVYGARGPGPYSILEADPRITAMLIHSDLGMSIGQALGE</sequence>
<reference evidence="1 2" key="1">
    <citation type="submission" date="2024-02" db="EMBL/GenBank/DDBJ databases">
        <title>The whole genome sequence of Pseudomonas benzopyrenica MLY92.</title>
        <authorList>
            <person name="Liu Y."/>
        </authorList>
    </citation>
    <scope>NUCLEOTIDE SEQUENCE [LARGE SCALE GENOMIC DNA]</scope>
    <source>
        <strain evidence="1 2">MLY92</strain>
    </source>
</reference>
<protein>
    <submittedName>
        <fullName evidence="1">Uncharacterized protein</fullName>
    </submittedName>
</protein>
<name>A0ABZ2FVS4_9PSED</name>
<keyword evidence="2" id="KW-1185">Reference proteome</keyword>